<dbReference type="EC" id="6.4.-.-" evidence="10"/>
<dbReference type="Gene3D" id="3.10.129.110">
    <property type="entry name" value="Polyketide synthase dehydratase"/>
    <property type="match status" value="1"/>
</dbReference>
<sequence>ELCDPGYWVSHVRRPVRFHDAVRVLEEQGTGRFVEIGPDATCTAMAQQCLAETDGVLLTPTLRPKRAEPRALAEGVALLHVHGTDVDWPVFHGRTGVPDADLPTYPFQHKRYWTDVVGVAPNGGAAAVGQASPDHALLGAVVELPDSDGVVLTGRLSLRSQPWLAGHRIQGSVVFPGTAIVELVIRAGDEVGCGMLEELTLESLHVLSEDDEVQVRVTVGAADETGRRRVSLHSRRETDRFGDASWTRHATGRLAATVDGQTDPEPVHEVWPPQGAAEIDVSDRYERLVEQGFDYGPAFRGLRRVWQRGDEVFAEVGLPEDPESGAISTEGFGLHPAVLDAALHTLGLTEAMADRPVLPFVWSEVTLHAAGADALRVRLSPAGENAVSLSATDLQGRQVVTVGSLALRPVTDGQVASARPAGDDAMFRVEWTPWTPSGGLPPVRDCAVLGDGLPGLGPAVELTGGRVRGYPDWASLAADAGDHVPDVVLLVCRAAMEGPDAHSASAARTSANAFLELAQDWVTDDRFAQSRLVVVTSGAIAAGPGDKVPDLTSSAVWGVVRTAQLEYPGRFAVLDIDEADGAADPGLLAMAVRAAAYTDEPGLAARGGGIRVPRLARAAVLPAPDAPGFDPAGTVLVTGGTGVLGALVTRHLVTEHGVRHLLLVGRRGPDAPGAPELRAELTGLGAEVTVAACDAADRESLRELLAKVPEDRPLTAVVHTAGVIDDGVLTALTEQRMDAVLRPKVDAAWNLHELTLDLGLSAFVLFSSAGGTLGAAGQANYAAANVYLDALAHHRRALGLPVVSLAWGLWSDGGMSVALPEVDLVRMARSGVRGLSFEDGLALLDQALGSDEPALVPVRLDLSGVARAPEGVPAMLRGLVSPVRRRTEAVDGEAVRSRLLALNGEERDRAVLDLVCSTAAAVLGHERKEMVDPERGLLELGFDSLTAIEFRNRLETVSGQRLPATLIFDHPSAVAVAERLQADLGGVDPTEDAAALSPEARLTALESALRDTPLTAEQREGLAARMRSLAATLARGAGTDGEPRDDIEEATAEELFEILDDELEASG</sequence>
<keyword evidence="5" id="KW-0045">Antibiotic biosynthesis</keyword>
<dbReference type="InterPro" id="IPR057326">
    <property type="entry name" value="KR_dom"/>
</dbReference>
<feature type="domain" description="PKS/mFAS DH" evidence="9">
    <location>
        <begin position="135"/>
        <end position="416"/>
    </location>
</feature>
<gene>
    <name evidence="10" type="ORF">ACFFTL_05045</name>
</gene>
<dbReference type="SMART" id="SM00826">
    <property type="entry name" value="PKS_DH"/>
    <property type="match status" value="1"/>
</dbReference>
<evidence type="ECO:0000256" key="7">
    <source>
        <dbReference type="PROSITE-ProRule" id="PRU01363"/>
    </source>
</evidence>
<dbReference type="PROSITE" id="PS52019">
    <property type="entry name" value="PKS_MFAS_DH"/>
    <property type="match status" value="1"/>
</dbReference>
<reference evidence="10 11" key="1">
    <citation type="submission" date="2024-09" db="EMBL/GenBank/DDBJ databases">
        <authorList>
            <person name="Sun Q."/>
            <person name="Mori K."/>
        </authorList>
    </citation>
    <scope>NUCLEOTIDE SEQUENCE [LARGE SCALE GENOMIC DNA]</scope>
    <source>
        <strain evidence="10 11">JCM 3331</strain>
    </source>
</reference>
<dbReference type="SUPFAM" id="SSF47336">
    <property type="entry name" value="ACP-like"/>
    <property type="match status" value="1"/>
</dbReference>
<feature type="active site" description="Proton donor; for dehydratase activity" evidence="7">
    <location>
        <position position="340"/>
    </location>
</feature>
<dbReference type="InterPro" id="IPR009081">
    <property type="entry name" value="PP-bd_ACP"/>
</dbReference>
<evidence type="ECO:0000256" key="2">
    <source>
        <dbReference type="ARBA" id="ARBA00022450"/>
    </source>
</evidence>
<organism evidence="10 11">
    <name type="scientific">Streptomyces yanii</name>
    <dbReference type="NCBI Taxonomy" id="78510"/>
    <lineage>
        <taxon>Bacteria</taxon>
        <taxon>Bacillati</taxon>
        <taxon>Actinomycetota</taxon>
        <taxon>Actinomycetes</taxon>
        <taxon>Kitasatosporales</taxon>
        <taxon>Streptomycetaceae</taxon>
        <taxon>Streptomyces</taxon>
    </lineage>
</organism>
<dbReference type="Proteomes" id="UP001589710">
    <property type="component" value="Unassembled WGS sequence"/>
</dbReference>
<evidence type="ECO:0000259" key="8">
    <source>
        <dbReference type="PROSITE" id="PS50075"/>
    </source>
</evidence>
<dbReference type="EMBL" id="JBHMCG010000018">
    <property type="protein sequence ID" value="MFB9571730.1"/>
    <property type="molecule type" value="Genomic_DNA"/>
</dbReference>
<dbReference type="InterPro" id="IPR001227">
    <property type="entry name" value="Ac_transferase_dom_sf"/>
</dbReference>
<feature type="active site" description="Proton acceptor; for dehydratase activity" evidence="7">
    <location>
        <position position="167"/>
    </location>
</feature>
<dbReference type="PROSITE" id="PS50075">
    <property type="entry name" value="CARRIER"/>
    <property type="match status" value="1"/>
</dbReference>
<dbReference type="InterPro" id="IPR049551">
    <property type="entry name" value="PKS_DH_C"/>
</dbReference>
<dbReference type="Pfam" id="PF21089">
    <property type="entry name" value="PKS_DH_N"/>
    <property type="match status" value="1"/>
</dbReference>
<feature type="region of interest" description="C-terminal hotdog fold" evidence="7">
    <location>
        <begin position="276"/>
        <end position="416"/>
    </location>
</feature>
<proteinExistence type="predicted"/>
<dbReference type="InterPro" id="IPR050091">
    <property type="entry name" value="PKS_NRPS_Biosynth_Enz"/>
</dbReference>
<evidence type="ECO:0000256" key="6">
    <source>
        <dbReference type="ARBA" id="ARBA00023268"/>
    </source>
</evidence>
<comment type="pathway">
    <text evidence="1">Antibiotic biosynthesis.</text>
</comment>
<dbReference type="InterPro" id="IPR016035">
    <property type="entry name" value="Acyl_Trfase/lysoPLipase"/>
</dbReference>
<dbReference type="InterPro" id="IPR013968">
    <property type="entry name" value="PKS_KR"/>
</dbReference>
<dbReference type="Gene3D" id="3.40.50.720">
    <property type="entry name" value="NAD(P)-binding Rossmann-like Domain"/>
    <property type="match status" value="1"/>
</dbReference>
<comment type="caution">
    <text evidence="10">The sequence shown here is derived from an EMBL/GenBank/DDBJ whole genome shotgun (WGS) entry which is preliminary data.</text>
</comment>
<dbReference type="PANTHER" id="PTHR43775">
    <property type="entry name" value="FATTY ACID SYNTHASE"/>
    <property type="match status" value="1"/>
</dbReference>
<dbReference type="SUPFAM" id="SSF51735">
    <property type="entry name" value="NAD(P)-binding Rossmann-fold domains"/>
    <property type="match status" value="2"/>
</dbReference>
<evidence type="ECO:0000256" key="1">
    <source>
        <dbReference type="ARBA" id="ARBA00004792"/>
    </source>
</evidence>
<dbReference type="InterPro" id="IPR036291">
    <property type="entry name" value="NAD(P)-bd_dom_sf"/>
</dbReference>
<dbReference type="Pfam" id="PF22953">
    <property type="entry name" value="SpnB_Rossmann"/>
    <property type="match status" value="1"/>
</dbReference>
<evidence type="ECO:0000259" key="9">
    <source>
        <dbReference type="PROSITE" id="PS52019"/>
    </source>
</evidence>
<dbReference type="InterPro" id="IPR042104">
    <property type="entry name" value="PKS_dehydratase_sf"/>
</dbReference>
<keyword evidence="10" id="KW-0436">Ligase</keyword>
<evidence type="ECO:0000256" key="3">
    <source>
        <dbReference type="ARBA" id="ARBA00022553"/>
    </source>
</evidence>
<keyword evidence="6" id="KW-0511">Multifunctional enzyme</keyword>
<keyword evidence="3" id="KW-0597">Phosphoprotein</keyword>
<dbReference type="Gene3D" id="1.10.1200.10">
    <property type="entry name" value="ACP-like"/>
    <property type="match status" value="1"/>
</dbReference>
<dbReference type="InterPro" id="IPR049552">
    <property type="entry name" value="PKS_DH_N"/>
</dbReference>
<dbReference type="Pfam" id="PF14765">
    <property type="entry name" value="PS-DH"/>
    <property type="match status" value="1"/>
</dbReference>
<dbReference type="SUPFAM" id="SSF52151">
    <property type="entry name" value="FabD/lysophospholipase-like"/>
    <property type="match status" value="1"/>
</dbReference>
<dbReference type="PANTHER" id="PTHR43775:SF51">
    <property type="entry name" value="INACTIVE PHENOLPHTHIOCEROL SYNTHESIS POLYKETIDE SYNTHASE TYPE I PKS1-RELATED"/>
    <property type="match status" value="1"/>
</dbReference>
<protein>
    <submittedName>
        <fullName evidence="10">Type I polyketide synthase</fullName>
        <ecNumber evidence="10">6.4.-.-</ecNumber>
    </submittedName>
</protein>
<dbReference type="Pfam" id="PF08659">
    <property type="entry name" value="KR"/>
    <property type="match status" value="1"/>
</dbReference>
<dbReference type="Pfam" id="PF00550">
    <property type="entry name" value="PP-binding"/>
    <property type="match status" value="1"/>
</dbReference>
<feature type="domain" description="Carrier" evidence="8">
    <location>
        <begin position="909"/>
        <end position="984"/>
    </location>
</feature>
<dbReference type="SMART" id="SM00822">
    <property type="entry name" value="PKS_KR"/>
    <property type="match status" value="1"/>
</dbReference>
<dbReference type="InterPro" id="IPR049900">
    <property type="entry name" value="PKS_mFAS_DH"/>
</dbReference>
<dbReference type="InterPro" id="IPR020806">
    <property type="entry name" value="PKS_PP-bd"/>
</dbReference>
<dbReference type="CDD" id="cd08956">
    <property type="entry name" value="KR_3_FAS_SDR_x"/>
    <property type="match status" value="1"/>
</dbReference>
<evidence type="ECO:0000313" key="11">
    <source>
        <dbReference type="Proteomes" id="UP001589710"/>
    </source>
</evidence>
<evidence type="ECO:0000313" key="10">
    <source>
        <dbReference type="EMBL" id="MFB9571730.1"/>
    </source>
</evidence>
<feature type="region of interest" description="N-terminal hotdog fold" evidence="7">
    <location>
        <begin position="135"/>
        <end position="261"/>
    </location>
</feature>
<dbReference type="GO" id="GO:0016874">
    <property type="term" value="F:ligase activity"/>
    <property type="evidence" value="ECO:0007669"/>
    <property type="project" value="UniProtKB-KW"/>
</dbReference>
<keyword evidence="2" id="KW-0596">Phosphopantetheine</keyword>
<dbReference type="SMART" id="SM00823">
    <property type="entry name" value="PKS_PP"/>
    <property type="match status" value="1"/>
</dbReference>
<keyword evidence="4" id="KW-0808">Transferase</keyword>
<dbReference type="InterPro" id="IPR020807">
    <property type="entry name" value="PKS_DH"/>
</dbReference>
<evidence type="ECO:0000256" key="5">
    <source>
        <dbReference type="ARBA" id="ARBA00023194"/>
    </source>
</evidence>
<dbReference type="RefSeq" id="WP_386143607.1">
    <property type="nucleotide sequence ID" value="NZ_JBHMCG010000018.1"/>
</dbReference>
<dbReference type="InterPro" id="IPR036736">
    <property type="entry name" value="ACP-like_sf"/>
</dbReference>
<feature type="non-terminal residue" evidence="10">
    <location>
        <position position="1"/>
    </location>
</feature>
<evidence type="ECO:0000256" key="4">
    <source>
        <dbReference type="ARBA" id="ARBA00022679"/>
    </source>
</evidence>
<dbReference type="Gene3D" id="3.40.366.10">
    <property type="entry name" value="Malonyl-Coenzyme A Acyl Carrier Protein, domain 2"/>
    <property type="match status" value="1"/>
</dbReference>
<dbReference type="InterPro" id="IPR055123">
    <property type="entry name" value="SpnB-like_Rossmann"/>
</dbReference>
<name>A0ABV5R1K9_9ACTN</name>
<dbReference type="Gene3D" id="3.30.70.3290">
    <property type="match status" value="1"/>
</dbReference>
<accession>A0ABV5R1K9</accession>
<keyword evidence="11" id="KW-1185">Reference proteome</keyword>